<reference evidence="3" key="1">
    <citation type="submission" date="2019-10" db="EMBL/GenBank/DDBJ databases">
        <title>Bird 10,000 Genomes (B10K) Project - Family phase.</title>
        <authorList>
            <person name="Zhang G."/>
        </authorList>
    </citation>
    <scope>NUCLEOTIDE SEQUENCE</scope>
    <source>
        <strain evidence="3">B10K-DU-002-69</strain>
        <tissue evidence="3">Muscle</tissue>
    </source>
</reference>
<evidence type="ECO:0000313" key="4">
    <source>
        <dbReference type="Proteomes" id="UP000660247"/>
    </source>
</evidence>
<protein>
    <submittedName>
        <fullName evidence="3">SRR1L protein</fullName>
    </submittedName>
</protein>
<dbReference type="GO" id="GO:0005634">
    <property type="term" value="C:nucleus"/>
    <property type="evidence" value="ECO:0007669"/>
    <property type="project" value="TreeGrafter"/>
</dbReference>
<dbReference type="PANTHER" id="PTHR28626">
    <property type="entry name" value="SRR1-LIKE PROTEIN"/>
    <property type="match status" value="1"/>
</dbReference>
<dbReference type="AlphaFoldDB" id="A0A851DLG9"/>
<feature type="domain" description="SRR1-like" evidence="2">
    <location>
        <begin position="13"/>
        <end position="175"/>
    </location>
</feature>
<sequence length="210" mass="23417">AAGAVRAPLAGSAEPPARCVCFGLGRFSGCPAARAQLAFLLLLLDELRVPPERCALFDPAFSALETAVLEQLGLRLLPENEEGKHGLEGSATLFYMVHCGKALYNNLLWRNWSAGALSRMVIIGNSFRGVEERLLPRILQRDYPYLAKVLQGTEEAALPTHPQYETTFNDTSVHWFPLQKLEELSPEVWDFVEEPTYQDCDDLDIIRKGE</sequence>
<dbReference type="GO" id="GO:0005737">
    <property type="term" value="C:cytoplasm"/>
    <property type="evidence" value="ECO:0007669"/>
    <property type="project" value="TreeGrafter"/>
</dbReference>
<gene>
    <name evidence="3" type="primary">Srrd</name>
    <name evidence="3" type="ORF">TODMEX_R08303</name>
</gene>
<dbReference type="Proteomes" id="UP000660247">
    <property type="component" value="Unassembled WGS sequence"/>
</dbReference>
<dbReference type="Pfam" id="PF07985">
    <property type="entry name" value="SRR1"/>
    <property type="match status" value="1"/>
</dbReference>
<feature type="non-terminal residue" evidence="3">
    <location>
        <position position="210"/>
    </location>
</feature>
<accession>A0A851DLG9</accession>
<proteinExistence type="inferred from homology"/>
<keyword evidence="4" id="KW-1185">Reference proteome</keyword>
<comment type="caution">
    <text evidence="3">The sequence shown here is derived from an EMBL/GenBank/DDBJ whole genome shotgun (WGS) entry which is preliminary data.</text>
</comment>
<dbReference type="EMBL" id="WEIS01081599">
    <property type="protein sequence ID" value="NWI69572.1"/>
    <property type="molecule type" value="Genomic_DNA"/>
</dbReference>
<dbReference type="InterPro" id="IPR040044">
    <property type="entry name" value="SRR1L"/>
</dbReference>
<feature type="non-terminal residue" evidence="3">
    <location>
        <position position="1"/>
    </location>
</feature>
<evidence type="ECO:0000256" key="1">
    <source>
        <dbReference type="ARBA" id="ARBA00009856"/>
    </source>
</evidence>
<name>A0A851DLG9_TODME</name>
<dbReference type="InterPro" id="IPR012942">
    <property type="entry name" value="SRR1-like"/>
</dbReference>
<evidence type="ECO:0000259" key="2">
    <source>
        <dbReference type="Pfam" id="PF07985"/>
    </source>
</evidence>
<organism evidence="3 4">
    <name type="scientific">Todus mexicanus</name>
    <name type="common">Puerto Rican tody</name>
    <dbReference type="NCBI Taxonomy" id="135184"/>
    <lineage>
        <taxon>Eukaryota</taxon>
        <taxon>Metazoa</taxon>
        <taxon>Chordata</taxon>
        <taxon>Craniata</taxon>
        <taxon>Vertebrata</taxon>
        <taxon>Euteleostomi</taxon>
        <taxon>Archelosauria</taxon>
        <taxon>Archosauria</taxon>
        <taxon>Dinosauria</taxon>
        <taxon>Saurischia</taxon>
        <taxon>Theropoda</taxon>
        <taxon>Coelurosauria</taxon>
        <taxon>Aves</taxon>
        <taxon>Neognathae</taxon>
        <taxon>Neoaves</taxon>
        <taxon>Telluraves</taxon>
        <taxon>Coraciimorphae</taxon>
        <taxon>Coraciiformes</taxon>
        <taxon>Todidae</taxon>
        <taxon>Todus</taxon>
    </lineage>
</organism>
<comment type="similarity">
    <text evidence="1">Belongs to the SRR1 family.</text>
</comment>
<dbReference type="PANTHER" id="PTHR28626:SF3">
    <property type="entry name" value="SRR1-LIKE PROTEIN"/>
    <property type="match status" value="1"/>
</dbReference>
<evidence type="ECO:0000313" key="3">
    <source>
        <dbReference type="EMBL" id="NWI69572.1"/>
    </source>
</evidence>
<dbReference type="OrthoDB" id="551431at2759"/>